<reference evidence="2" key="1">
    <citation type="journal article" date="2023" name="bioRxiv">
        <title>Improved chromosome-level genome assembly for marigold (Tagetes erecta).</title>
        <authorList>
            <person name="Jiang F."/>
            <person name="Yuan L."/>
            <person name="Wang S."/>
            <person name="Wang H."/>
            <person name="Xu D."/>
            <person name="Wang A."/>
            <person name="Fan W."/>
        </authorList>
    </citation>
    <scope>NUCLEOTIDE SEQUENCE</scope>
    <source>
        <strain evidence="2">WSJ</strain>
        <tissue evidence="2">Leaf</tissue>
    </source>
</reference>
<dbReference type="Proteomes" id="UP001229421">
    <property type="component" value="Unassembled WGS sequence"/>
</dbReference>
<feature type="region of interest" description="Disordered" evidence="1">
    <location>
        <begin position="237"/>
        <end position="301"/>
    </location>
</feature>
<feature type="compositionally biased region" description="Basic residues" evidence="1">
    <location>
        <begin position="136"/>
        <end position="145"/>
    </location>
</feature>
<comment type="caution">
    <text evidence="2">The sequence shown here is derived from an EMBL/GenBank/DDBJ whole genome shotgun (WGS) entry which is preliminary data.</text>
</comment>
<keyword evidence="3" id="KW-1185">Reference proteome</keyword>
<feature type="compositionally biased region" description="Low complexity" evidence="1">
    <location>
        <begin position="181"/>
        <end position="206"/>
    </location>
</feature>
<feature type="compositionally biased region" description="Basic and acidic residues" evidence="1">
    <location>
        <begin position="124"/>
        <end position="135"/>
    </location>
</feature>
<evidence type="ECO:0000256" key="1">
    <source>
        <dbReference type="SAM" id="MobiDB-lite"/>
    </source>
</evidence>
<feature type="compositionally biased region" description="Low complexity" evidence="1">
    <location>
        <begin position="238"/>
        <end position="274"/>
    </location>
</feature>
<organism evidence="2 3">
    <name type="scientific">Tagetes erecta</name>
    <name type="common">African marigold</name>
    <dbReference type="NCBI Taxonomy" id="13708"/>
    <lineage>
        <taxon>Eukaryota</taxon>
        <taxon>Viridiplantae</taxon>
        <taxon>Streptophyta</taxon>
        <taxon>Embryophyta</taxon>
        <taxon>Tracheophyta</taxon>
        <taxon>Spermatophyta</taxon>
        <taxon>Magnoliopsida</taxon>
        <taxon>eudicotyledons</taxon>
        <taxon>Gunneridae</taxon>
        <taxon>Pentapetalae</taxon>
        <taxon>asterids</taxon>
        <taxon>campanulids</taxon>
        <taxon>Asterales</taxon>
        <taxon>Asteraceae</taxon>
        <taxon>Asteroideae</taxon>
        <taxon>Heliantheae alliance</taxon>
        <taxon>Tageteae</taxon>
        <taxon>Tagetes</taxon>
    </lineage>
</organism>
<feature type="region of interest" description="Disordered" evidence="1">
    <location>
        <begin position="180"/>
        <end position="220"/>
    </location>
</feature>
<accession>A0AAD8LB84</accession>
<dbReference type="PANTHER" id="PTHR34193">
    <property type="entry name" value="OS11G0199801 PROTEIN"/>
    <property type="match status" value="1"/>
</dbReference>
<dbReference type="PANTHER" id="PTHR34193:SF1">
    <property type="entry name" value="EXPRESSED PROTEIN"/>
    <property type="match status" value="1"/>
</dbReference>
<gene>
    <name evidence="2" type="ORF">QVD17_02213</name>
</gene>
<dbReference type="AlphaFoldDB" id="A0AAD8LB84"/>
<sequence>MLDLNPQFYQNQNQNLNRQSNHRHRFNERSSGVQFRLETMEENSGVCSPPLWRSISPPDSPVRFPRSLSPASRAQAIARGQREMMEMVENMPETSYELSLKDMVEQRREFTDASVDETQSMEDGEQRLISEDKKQQRSKSKSKNVKRQESSKNGRIIVKTGSMNQNKGLLINMFFPFSIGSNSNNNKNKNKKMMSVSSRTNSYSYSGVKSSPTRELLEKSGDRRDWWDKVADTGYEESTGVISTNTSTSTSGESTDRSGSSGSSGSSGCSTAGSLHNNSDRRDGDSNQGCWSLFPFRKKKS</sequence>
<feature type="region of interest" description="Disordered" evidence="1">
    <location>
        <begin position="111"/>
        <end position="161"/>
    </location>
</feature>
<proteinExistence type="predicted"/>
<dbReference type="EMBL" id="JAUHHV010000001">
    <property type="protein sequence ID" value="KAK1436433.1"/>
    <property type="molecule type" value="Genomic_DNA"/>
</dbReference>
<evidence type="ECO:0000313" key="2">
    <source>
        <dbReference type="EMBL" id="KAK1436433.1"/>
    </source>
</evidence>
<name>A0AAD8LB84_TARER</name>
<protein>
    <submittedName>
        <fullName evidence="2">Uncharacterized protein</fullName>
    </submittedName>
</protein>
<evidence type="ECO:0000313" key="3">
    <source>
        <dbReference type="Proteomes" id="UP001229421"/>
    </source>
</evidence>